<dbReference type="AlphaFoldDB" id="A0A449A2F9"/>
<sequence length="246" mass="29204">MRHSLEQLKQEYLNTIKNPGTQQSYKSILNKIDTLDIQKLSTLLIQIKKERKNNYAALSYRVVKQFLRFVEDLEKTNLQVSKLTNIKVEKEIKTALTDHQMNLIYDIAKNSRDQKFCFFLAFMRENVCRISEAIKVINDVDKWETKNGETTQINQANKNGNYRVFRIPSEWEDKWKTFVPFVKETIQKQLTRFSSYLKREWAQELDGVSLKSHDYRTAGGYCSFYKWDKFRRHCTSNRSQKSRGAS</sequence>
<gene>
    <name evidence="3" type="ORF">NCTC10183_00176</name>
</gene>
<reference evidence="3 4" key="1">
    <citation type="submission" date="2019-01" db="EMBL/GenBank/DDBJ databases">
        <authorList>
            <consortium name="Pathogen Informatics"/>
        </authorList>
    </citation>
    <scope>NUCLEOTIDE SEQUENCE [LARGE SCALE GENOMIC DNA]</scope>
    <source>
        <strain evidence="3 4">NCTC10183</strain>
    </source>
</reference>
<feature type="domain" description="Core-binding (CB)" evidence="2">
    <location>
        <begin position="3"/>
        <end position="71"/>
    </location>
</feature>
<dbReference type="SUPFAM" id="SSF56349">
    <property type="entry name" value="DNA breaking-rejoining enzymes"/>
    <property type="match status" value="1"/>
</dbReference>
<dbReference type="InterPro" id="IPR011010">
    <property type="entry name" value="DNA_brk_join_enz"/>
</dbReference>
<dbReference type="Proteomes" id="UP000290568">
    <property type="component" value="Chromosome"/>
</dbReference>
<evidence type="ECO:0000256" key="1">
    <source>
        <dbReference type="PROSITE-ProRule" id="PRU01248"/>
    </source>
</evidence>
<evidence type="ECO:0000313" key="3">
    <source>
        <dbReference type="EMBL" id="VEU58418.1"/>
    </source>
</evidence>
<accession>A0A449A2F9</accession>
<protein>
    <recommendedName>
        <fullName evidence="2">Core-binding (CB) domain-containing protein</fullName>
    </recommendedName>
</protein>
<dbReference type="PROSITE" id="PS51900">
    <property type="entry name" value="CB"/>
    <property type="match status" value="1"/>
</dbReference>
<proteinExistence type="predicted"/>
<organism evidence="3 4">
    <name type="scientific">Mycoplasmopsis gallinacea</name>
    <dbReference type="NCBI Taxonomy" id="29556"/>
    <lineage>
        <taxon>Bacteria</taxon>
        <taxon>Bacillati</taxon>
        <taxon>Mycoplasmatota</taxon>
        <taxon>Mycoplasmoidales</taxon>
        <taxon>Metamycoplasmataceae</taxon>
        <taxon>Mycoplasmopsis</taxon>
    </lineage>
</organism>
<evidence type="ECO:0000313" key="4">
    <source>
        <dbReference type="Proteomes" id="UP000290568"/>
    </source>
</evidence>
<evidence type="ECO:0000259" key="2">
    <source>
        <dbReference type="PROSITE" id="PS51900"/>
    </source>
</evidence>
<keyword evidence="1" id="KW-0238">DNA-binding</keyword>
<name>A0A449A2F9_9BACT</name>
<dbReference type="RefSeq" id="WP_129620095.1">
    <property type="nucleotide sequence ID" value="NZ_LR214950.1"/>
</dbReference>
<dbReference type="EMBL" id="LR214950">
    <property type="protein sequence ID" value="VEU58418.1"/>
    <property type="molecule type" value="Genomic_DNA"/>
</dbReference>
<keyword evidence="4" id="KW-1185">Reference proteome</keyword>
<dbReference type="InterPro" id="IPR044068">
    <property type="entry name" value="CB"/>
</dbReference>
<dbReference type="GO" id="GO:0003677">
    <property type="term" value="F:DNA binding"/>
    <property type="evidence" value="ECO:0007669"/>
    <property type="project" value="UniProtKB-UniRule"/>
</dbReference>